<evidence type="ECO:0000256" key="1">
    <source>
        <dbReference type="ARBA" id="ARBA00004389"/>
    </source>
</evidence>
<evidence type="ECO:0000256" key="6">
    <source>
        <dbReference type="ARBA" id="ARBA00022824"/>
    </source>
</evidence>
<feature type="signal peptide" evidence="10">
    <location>
        <begin position="1"/>
        <end position="30"/>
    </location>
</feature>
<sequence>MSAGSTFVFAVLLVCFYVLFALSFLPTATAVSVGATVKGFVEGEGFHRTVRYTVDTGSWKNKSCFIALYEELPSSVYVNYDELADLRRRQESNACVDGEIDVELFGERAYEQDVTACAQLISTKTTLSFPIHQRYHFSNPSGEPVDVTLARPVLLLGCKERIKDHRVSKAKICSPCSELTKKWRDVYYIWEGYNNFEWKIPVGNTSRKFLVTSMTHLVTLTGAAYVLWTIHKSFKVPKKSKDN</sequence>
<dbReference type="EMBL" id="JBJJXI010000018">
    <property type="protein sequence ID" value="KAL3406697.1"/>
    <property type="molecule type" value="Genomic_DNA"/>
</dbReference>
<dbReference type="InterPro" id="IPR040039">
    <property type="entry name" value="PIGX"/>
</dbReference>
<keyword evidence="6 10" id="KW-0256">Endoplasmic reticulum</keyword>
<organism evidence="11 12">
    <name type="scientific">Trichogramma kaykai</name>
    <dbReference type="NCBI Taxonomy" id="54128"/>
    <lineage>
        <taxon>Eukaryota</taxon>
        <taxon>Metazoa</taxon>
        <taxon>Ecdysozoa</taxon>
        <taxon>Arthropoda</taxon>
        <taxon>Hexapoda</taxon>
        <taxon>Insecta</taxon>
        <taxon>Pterygota</taxon>
        <taxon>Neoptera</taxon>
        <taxon>Endopterygota</taxon>
        <taxon>Hymenoptera</taxon>
        <taxon>Apocrita</taxon>
        <taxon>Proctotrupomorpha</taxon>
        <taxon>Chalcidoidea</taxon>
        <taxon>Trichogrammatidae</taxon>
        <taxon>Trichogramma</taxon>
    </lineage>
</organism>
<reference evidence="11 12" key="1">
    <citation type="journal article" date="2024" name="bioRxiv">
        <title>A reference genome for Trichogramma kaykai: A tiny desert-dwelling parasitoid wasp with competing sex-ratio distorters.</title>
        <authorList>
            <person name="Culotta J."/>
            <person name="Lindsey A.R."/>
        </authorList>
    </citation>
    <scope>NUCLEOTIDE SEQUENCE [LARGE SCALE GENOMIC DNA]</scope>
    <source>
        <strain evidence="11 12">KSX58</strain>
    </source>
</reference>
<comment type="similarity">
    <text evidence="3 10">Belongs to the PIGX family.</text>
</comment>
<evidence type="ECO:0000256" key="7">
    <source>
        <dbReference type="ARBA" id="ARBA00022989"/>
    </source>
</evidence>
<evidence type="ECO:0000256" key="2">
    <source>
        <dbReference type="ARBA" id="ARBA00004687"/>
    </source>
</evidence>
<evidence type="ECO:0000256" key="4">
    <source>
        <dbReference type="ARBA" id="ARBA00022502"/>
    </source>
</evidence>
<dbReference type="GO" id="GO:0006506">
    <property type="term" value="P:GPI anchor biosynthetic process"/>
    <property type="evidence" value="ECO:0007669"/>
    <property type="project" value="UniProtKB-KW"/>
</dbReference>
<comment type="subcellular location">
    <subcellularLocation>
        <location evidence="1 10">Endoplasmic reticulum membrane</location>
        <topology evidence="1 10">Single-pass membrane protein</topology>
    </subcellularLocation>
</comment>
<keyword evidence="8 10" id="KW-0472">Membrane</keyword>
<feature type="transmembrane region" description="Helical" evidence="10">
    <location>
        <begin position="209"/>
        <end position="230"/>
    </location>
</feature>
<evidence type="ECO:0000256" key="9">
    <source>
        <dbReference type="ARBA" id="ARBA00023180"/>
    </source>
</evidence>
<feature type="chain" id="PRO_5044529460" description="Phosphatidylinositol-glycan biosynthesis class X protein" evidence="10">
    <location>
        <begin position="31"/>
        <end position="243"/>
    </location>
</feature>
<comment type="function">
    <text evidence="10">Stabilizing subunit of the glycosylphosphatidylinositol-mannosyltransferase I complex which catalyzes the transfer of the first mannose, via an alpha-1,4 bond from a dolichol-phosphate-mannose (Dol-P-Man) to the glucosaminyl acyl phosphatidylinositol (GlcN-(acyl)PI) intermediate to generate alpha-D-Man-(1-&gt;4)-alpha-D-GlcN-(1-&gt;6)-(1-radyl,2-acyl-sn-glycero-3-phospho)-2-acyl-inositol and participates in the sixth step of the glycosylphosphatidylinositol-anchor biosynthesis. Probably acts by stabilizing the mannosyltransferase PIGM.</text>
</comment>
<dbReference type="Proteomes" id="UP001627154">
    <property type="component" value="Unassembled WGS sequence"/>
</dbReference>
<dbReference type="SMART" id="SM00780">
    <property type="entry name" value="PIG-X"/>
    <property type="match status" value="1"/>
</dbReference>
<dbReference type="Pfam" id="PF08320">
    <property type="entry name" value="PIG-X"/>
    <property type="match status" value="1"/>
</dbReference>
<evidence type="ECO:0000256" key="8">
    <source>
        <dbReference type="ARBA" id="ARBA00023136"/>
    </source>
</evidence>
<evidence type="ECO:0000256" key="3">
    <source>
        <dbReference type="ARBA" id="ARBA00010345"/>
    </source>
</evidence>
<comment type="pathway">
    <text evidence="2 10">Glycolipid biosynthesis; glycosylphosphatidylinositol-anchor biosynthesis.</text>
</comment>
<keyword evidence="7 10" id="KW-1133">Transmembrane helix</keyword>
<keyword evidence="4 10" id="KW-0337">GPI-anchor biosynthesis</keyword>
<evidence type="ECO:0000256" key="5">
    <source>
        <dbReference type="ARBA" id="ARBA00022692"/>
    </source>
</evidence>
<evidence type="ECO:0000313" key="12">
    <source>
        <dbReference type="Proteomes" id="UP001627154"/>
    </source>
</evidence>
<evidence type="ECO:0000313" key="11">
    <source>
        <dbReference type="EMBL" id="KAL3406697.1"/>
    </source>
</evidence>
<proteinExistence type="inferred from homology"/>
<dbReference type="InterPro" id="IPR013233">
    <property type="entry name" value="PIG-X/PBN1"/>
</dbReference>
<dbReference type="PANTHER" id="PTHR28650:SF1">
    <property type="entry name" value="PHOSPHATIDYLINOSITOL-GLYCAN BIOSYNTHESIS CLASS X PROTEIN"/>
    <property type="match status" value="1"/>
</dbReference>
<gene>
    <name evidence="11" type="ORF">TKK_000844</name>
</gene>
<keyword evidence="12" id="KW-1185">Reference proteome</keyword>
<protein>
    <recommendedName>
        <fullName evidence="10">Phosphatidylinositol-glycan biosynthesis class X protein</fullName>
    </recommendedName>
</protein>
<comment type="caution">
    <text evidence="11">The sequence shown here is derived from an EMBL/GenBank/DDBJ whole genome shotgun (WGS) entry which is preliminary data.</text>
</comment>
<accession>A0ABD2XN34</accession>
<dbReference type="GO" id="GO:0005789">
    <property type="term" value="C:endoplasmic reticulum membrane"/>
    <property type="evidence" value="ECO:0007669"/>
    <property type="project" value="UniProtKB-SubCell"/>
</dbReference>
<keyword evidence="5 10" id="KW-0812">Transmembrane</keyword>
<evidence type="ECO:0000256" key="10">
    <source>
        <dbReference type="RuleBase" id="RU366056"/>
    </source>
</evidence>
<keyword evidence="10" id="KW-0732">Signal</keyword>
<dbReference type="AlphaFoldDB" id="A0ABD2XN34"/>
<keyword evidence="9" id="KW-0325">Glycoprotein</keyword>
<dbReference type="PANTHER" id="PTHR28650">
    <property type="entry name" value="PHOSPHATIDYLINOSITOL-GLYCAN BIOSYNTHESIS CLASS X PROTEIN"/>
    <property type="match status" value="1"/>
</dbReference>
<name>A0ABD2XN34_9HYME</name>